<dbReference type="EMBL" id="PVUE01000026">
    <property type="protein sequence ID" value="PRZ32745.1"/>
    <property type="molecule type" value="Genomic_DNA"/>
</dbReference>
<protein>
    <submittedName>
        <fullName evidence="7">TetR family transcriptional regulator</fullName>
    </submittedName>
</protein>
<feature type="region of interest" description="Disordered" evidence="5">
    <location>
        <begin position="1"/>
        <end position="31"/>
    </location>
</feature>
<dbReference type="PANTHER" id="PTHR30055">
    <property type="entry name" value="HTH-TYPE TRANSCRIPTIONAL REGULATOR RUTR"/>
    <property type="match status" value="1"/>
</dbReference>
<evidence type="ECO:0000256" key="5">
    <source>
        <dbReference type="SAM" id="MobiDB-lite"/>
    </source>
</evidence>
<dbReference type="GO" id="GO:0003700">
    <property type="term" value="F:DNA-binding transcription factor activity"/>
    <property type="evidence" value="ECO:0007669"/>
    <property type="project" value="TreeGrafter"/>
</dbReference>
<dbReference type="Proteomes" id="UP000237752">
    <property type="component" value="Unassembled WGS sequence"/>
</dbReference>
<feature type="DNA-binding region" description="H-T-H motif" evidence="4">
    <location>
        <begin position="55"/>
        <end position="74"/>
    </location>
</feature>
<keyword evidence="2 4" id="KW-0238">DNA-binding</keyword>
<dbReference type="OrthoDB" id="2570341at2"/>
<dbReference type="Gene3D" id="1.10.10.60">
    <property type="entry name" value="Homeodomain-like"/>
    <property type="match status" value="1"/>
</dbReference>
<dbReference type="InterPro" id="IPR001647">
    <property type="entry name" value="HTH_TetR"/>
</dbReference>
<dbReference type="RefSeq" id="WP_106350941.1">
    <property type="nucleotide sequence ID" value="NZ_PVUE01000026.1"/>
</dbReference>
<dbReference type="AlphaFoldDB" id="A0A2T0Z8S7"/>
<evidence type="ECO:0000256" key="2">
    <source>
        <dbReference type="ARBA" id="ARBA00023125"/>
    </source>
</evidence>
<feature type="compositionally biased region" description="Basic and acidic residues" evidence="5">
    <location>
        <begin position="1"/>
        <end position="10"/>
    </location>
</feature>
<evidence type="ECO:0000313" key="7">
    <source>
        <dbReference type="EMBL" id="PRZ32745.1"/>
    </source>
</evidence>
<evidence type="ECO:0000256" key="1">
    <source>
        <dbReference type="ARBA" id="ARBA00023015"/>
    </source>
</evidence>
<dbReference type="InterPro" id="IPR009057">
    <property type="entry name" value="Homeodomain-like_sf"/>
</dbReference>
<feature type="domain" description="HTH tetR-type" evidence="6">
    <location>
        <begin position="32"/>
        <end position="92"/>
    </location>
</feature>
<evidence type="ECO:0000259" key="6">
    <source>
        <dbReference type="PROSITE" id="PS50977"/>
    </source>
</evidence>
<keyword evidence="1" id="KW-0805">Transcription regulation</keyword>
<dbReference type="GO" id="GO:0045892">
    <property type="term" value="P:negative regulation of DNA-templated transcription"/>
    <property type="evidence" value="ECO:0007669"/>
    <property type="project" value="InterPro"/>
</dbReference>
<dbReference type="SUPFAM" id="SSF46689">
    <property type="entry name" value="Homeodomain-like"/>
    <property type="match status" value="1"/>
</dbReference>
<dbReference type="InterPro" id="IPR050109">
    <property type="entry name" value="HTH-type_TetR-like_transc_reg"/>
</dbReference>
<evidence type="ECO:0000313" key="8">
    <source>
        <dbReference type="Proteomes" id="UP000237752"/>
    </source>
</evidence>
<dbReference type="Gene3D" id="1.10.357.10">
    <property type="entry name" value="Tetracycline Repressor, domain 2"/>
    <property type="match status" value="1"/>
</dbReference>
<dbReference type="InterPro" id="IPR036271">
    <property type="entry name" value="Tet_transcr_reg_TetR-rel_C_sf"/>
</dbReference>
<reference evidence="7 8" key="1">
    <citation type="submission" date="2018-03" db="EMBL/GenBank/DDBJ databases">
        <title>Genomic Encyclopedia of Archaeal and Bacterial Type Strains, Phase II (KMG-II): from individual species to whole genera.</title>
        <authorList>
            <person name="Goeker M."/>
        </authorList>
    </citation>
    <scope>NUCLEOTIDE SEQUENCE [LARGE SCALE GENOMIC DNA]</scope>
    <source>
        <strain evidence="7 8">DSM 100065</strain>
    </source>
</reference>
<evidence type="ECO:0000256" key="3">
    <source>
        <dbReference type="ARBA" id="ARBA00023163"/>
    </source>
</evidence>
<dbReference type="InterPro" id="IPR004111">
    <property type="entry name" value="Repressor_TetR_C"/>
</dbReference>
<dbReference type="Pfam" id="PF02909">
    <property type="entry name" value="TetR_C_1"/>
    <property type="match status" value="1"/>
</dbReference>
<dbReference type="PANTHER" id="PTHR30055:SF151">
    <property type="entry name" value="TRANSCRIPTIONAL REGULATORY PROTEIN"/>
    <property type="match status" value="1"/>
</dbReference>
<keyword evidence="8" id="KW-1185">Reference proteome</keyword>
<keyword evidence="3" id="KW-0804">Transcription</keyword>
<evidence type="ECO:0000256" key="4">
    <source>
        <dbReference type="PROSITE-ProRule" id="PRU00335"/>
    </source>
</evidence>
<organism evidence="7 8">
    <name type="scientific">Antricoccus suffuscus</name>
    <dbReference type="NCBI Taxonomy" id="1629062"/>
    <lineage>
        <taxon>Bacteria</taxon>
        <taxon>Bacillati</taxon>
        <taxon>Actinomycetota</taxon>
        <taxon>Actinomycetes</taxon>
        <taxon>Geodermatophilales</taxon>
        <taxon>Antricoccaceae</taxon>
        <taxon>Antricoccus</taxon>
    </lineage>
</organism>
<dbReference type="Pfam" id="PF00440">
    <property type="entry name" value="TetR_N"/>
    <property type="match status" value="1"/>
</dbReference>
<dbReference type="PROSITE" id="PS50977">
    <property type="entry name" value="HTH_TETR_2"/>
    <property type="match status" value="1"/>
</dbReference>
<proteinExistence type="predicted"/>
<name>A0A2T0Z8S7_9ACTN</name>
<sequence length="248" mass="27211">MTEMPSDRARLPRGIKSMWGLDEGGRRGPKPGLTAHSIATTAIKIADTEGLGAVSMGRVAKELGFTAMSLYRYVDSKQDLAEMMVDASYGDPPQIRTTQDWRKQIAEWARADVAQLRQHPWVLEVQFREPPVGPNSTAWMEAGLRALSGAGLDMQPKLSALLMLEGYVRNNVAMAQQFMPGGDSGAELGDNYANRLRLLATPERFPEVARAAATEVFADEGDFPVDEFEFGLELILDGIATLVEKQAR</sequence>
<dbReference type="GO" id="GO:0000976">
    <property type="term" value="F:transcription cis-regulatory region binding"/>
    <property type="evidence" value="ECO:0007669"/>
    <property type="project" value="TreeGrafter"/>
</dbReference>
<dbReference type="SUPFAM" id="SSF48498">
    <property type="entry name" value="Tetracyclin repressor-like, C-terminal domain"/>
    <property type="match status" value="1"/>
</dbReference>
<gene>
    <name evidence="7" type="ORF">CLV47_12618</name>
</gene>
<comment type="caution">
    <text evidence="7">The sequence shown here is derived from an EMBL/GenBank/DDBJ whole genome shotgun (WGS) entry which is preliminary data.</text>
</comment>
<accession>A0A2T0Z8S7</accession>